<feature type="transmembrane region" description="Helical" evidence="1">
    <location>
        <begin position="41"/>
        <end position="61"/>
    </location>
</feature>
<keyword evidence="1" id="KW-0812">Transmembrane</keyword>
<dbReference type="AlphaFoldDB" id="A0A9D1U426"/>
<dbReference type="EMBL" id="DXGJ01000012">
    <property type="protein sequence ID" value="HIW71231.1"/>
    <property type="molecule type" value="Genomic_DNA"/>
</dbReference>
<sequence length="63" mass="7174">MQTAYIVLSGISDLALLVFIFLWGFDFARKDRPKNARKHHYAWYTLASLAATFVFMFLSGAGK</sequence>
<keyword evidence="1" id="KW-0472">Membrane</keyword>
<protein>
    <submittedName>
        <fullName evidence="2">Uncharacterized protein</fullName>
    </submittedName>
</protein>
<name>A0A9D1U426_9LACO</name>
<organism evidence="2 3">
    <name type="scientific">Candidatus Levilactobacillus faecigallinarum</name>
    <dbReference type="NCBI Taxonomy" id="2838638"/>
    <lineage>
        <taxon>Bacteria</taxon>
        <taxon>Bacillati</taxon>
        <taxon>Bacillota</taxon>
        <taxon>Bacilli</taxon>
        <taxon>Lactobacillales</taxon>
        <taxon>Lactobacillaceae</taxon>
        <taxon>Levilactobacillus</taxon>
    </lineage>
</organism>
<reference evidence="2" key="1">
    <citation type="journal article" date="2021" name="PeerJ">
        <title>Extensive microbial diversity within the chicken gut microbiome revealed by metagenomics and culture.</title>
        <authorList>
            <person name="Gilroy R."/>
            <person name="Ravi A."/>
            <person name="Getino M."/>
            <person name="Pursley I."/>
            <person name="Horton D.L."/>
            <person name="Alikhan N.F."/>
            <person name="Baker D."/>
            <person name="Gharbi K."/>
            <person name="Hall N."/>
            <person name="Watson M."/>
            <person name="Adriaenssens E.M."/>
            <person name="Foster-Nyarko E."/>
            <person name="Jarju S."/>
            <person name="Secka A."/>
            <person name="Antonio M."/>
            <person name="Oren A."/>
            <person name="Chaudhuri R.R."/>
            <person name="La Ragione R."/>
            <person name="Hildebrand F."/>
            <person name="Pallen M.J."/>
        </authorList>
    </citation>
    <scope>NUCLEOTIDE SEQUENCE</scope>
    <source>
        <strain evidence="2">CHK173-259</strain>
    </source>
</reference>
<keyword evidence="1" id="KW-1133">Transmembrane helix</keyword>
<accession>A0A9D1U426</accession>
<comment type="caution">
    <text evidence="2">The sequence shown here is derived from an EMBL/GenBank/DDBJ whole genome shotgun (WGS) entry which is preliminary data.</text>
</comment>
<dbReference type="Proteomes" id="UP000886822">
    <property type="component" value="Unassembled WGS sequence"/>
</dbReference>
<gene>
    <name evidence="2" type="ORF">H9875_01260</name>
</gene>
<evidence type="ECO:0000313" key="3">
    <source>
        <dbReference type="Proteomes" id="UP000886822"/>
    </source>
</evidence>
<feature type="transmembrane region" description="Helical" evidence="1">
    <location>
        <begin position="6"/>
        <end position="29"/>
    </location>
</feature>
<evidence type="ECO:0000256" key="1">
    <source>
        <dbReference type="SAM" id="Phobius"/>
    </source>
</evidence>
<reference evidence="2" key="2">
    <citation type="submission" date="2021-04" db="EMBL/GenBank/DDBJ databases">
        <authorList>
            <person name="Gilroy R."/>
        </authorList>
    </citation>
    <scope>NUCLEOTIDE SEQUENCE</scope>
    <source>
        <strain evidence="2">CHK173-259</strain>
    </source>
</reference>
<evidence type="ECO:0000313" key="2">
    <source>
        <dbReference type="EMBL" id="HIW71231.1"/>
    </source>
</evidence>
<proteinExistence type="predicted"/>